<dbReference type="AlphaFoldDB" id="A0A0D2EP96"/>
<name>A0A0D2EP96_CLAB1</name>
<reference evidence="1" key="1">
    <citation type="submission" date="2015-01" db="EMBL/GenBank/DDBJ databases">
        <title>The Genome Sequence of Cladophialophora bantiana CBS 173.52.</title>
        <authorList>
            <consortium name="The Broad Institute Genomics Platform"/>
            <person name="Cuomo C."/>
            <person name="de Hoog S."/>
            <person name="Gorbushina A."/>
            <person name="Stielow B."/>
            <person name="Teixiera M."/>
            <person name="Abouelleil A."/>
            <person name="Chapman S.B."/>
            <person name="Priest M."/>
            <person name="Young S.K."/>
            <person name="Wortman J."/>
            <person name="Nusbaum C."/>
            <person name="Birren B."/>
        </authorList>
    </citation>
    <scope>NUCLEOTIDE SEQUENCE [LARGE SCALE GENOMIC DNA]</scope>
    <source>
        <strain evidence="1">CBS 173.52</strain>
    </source>
</reference>
<dbReference type="GeneID" id="27700704"/>
<proteinExistence type="predicted"/>
<dbReference type="HOGENOM" id="CLU_1669189_0_0_1"/>
<organism evidence="1 2">
    <name type="scientific">Cladophialophora bantiana (strain ATCC 10958 / CBS 173.52 / CDC B-1940 / NIH 8579)</name>
    <name type="common">Xylohypha bantiana</name>
    <dbReference type="NCBI Taxonomy" id="1442370"/>
    <lineage>
        <taxon>Eukaryota</taxon>
        <taxon>Fungi</taxon>
        <taxon>Dikarya</taxon>
        <taxon>Ascomycota</taxon>
        <taxon>Pezizomycotina</taxon>
        <taxon>Eurotiomycetes</taxon>
        <taxon>Chaetothyriomycetidae</taxon>
        <taxon>Chaetothyriales</taxon>
        <taxon>Herpotrichiellaceae</taxon>
        <taxon>Cladophialophora</taxon>
    </lineage>
</organism>
<dbReference type="Proteomes" id="UP000053789">
    <property type="component" value="Unassembled WGS sequence"/>
</dbReference>
<sequence>MKNVHVMVLSLSILKAARRQPQFRYEIALNSTINPEPAGISMSDSILPAPEFSQPTDYYNNFSSENVLLFEASTGESVIEQPYVCGFSFARRDAKFELSEEIASVYHDTFSSTAERLYWHLHRLAATTMLCPRMLSAFRVTKRTLRPSFRHTQTNNHT</sequence>
<keyword evidence="2" id="KW-1185">Reference proteome</keyword>
<gene>
    <name evidence="1" type="ORF">Z519_07776</name>
</gene>
<evidence type="ECO:0000313" key="2">
    <source>
        <dbReference type="Proteomes" id="UP000053789"/>
    </source>
</evidence>
<dbReference type="VEuPathDB" id="FungiDB:Z519_07776"/>
<dbReference type="RefSeq" id="XP_016618475.1">
    <property type="nucleotide sequence ID" value="XM_016765506.1"/>
</dbReference>
<accession>A0A0D2EP96</accession>
<protein>
    <submittedName>
        <fullName evidence="1">Uncharacterized protein</fullName>
    </submittedName>
</protein>
<dbReference type="EMBL" id="KN846990">
    <property type="protein sequence ID" value="KIW91806.1"/>
    <property type="molecule type" value="Genomic_DNA"/>
</dbReference>
<evidence type="ECO:0000313" key="1">
    <source>
        <dbReference type="EMBL" id="KIW91806.1"/>
    </source>
</evidence>